<keyword evidence="3" id="KW-1185">Reference proteome</keyword>
<dbReference type="RefSeq" id="WP_090715657.1">
    <property type="nucleotide sequence ID" value="NZ_CBCSKY010000018.1"/>
</dbReference>
<accession>A0A1G8UBD6</accession>
<gene>
    <name evidence="2" type="ORF">SAMN05216192_11878</name>
</gene>
<feature type="region of interest" description="Disordered" evidence="1">
    <location>
        <begin position="47"/>
        <end position="66"/>
    </location>
</feature>
<proteinExistence type="predicted"/>
<evidence type="ECO:0000313" key="3">
    <source>
        <dbReference type="Proteomes" id="UP000199050"/>
    </source>
</evidence>
<dbReference type="OrthoDB" id="2932110at2"/>
<sequence>MKPHYESSLRTNSTVDQAHDSVTKLHNAVSQALSHPDEQTIAQAENSLEHAEEAVSHAPEGSVDDHGVELVEERLADEQERLAGLKQQPGGFED</sequence>
<dbReference type="STRING" id="1174501.SAMN05216192_11878"/>
<dbReference type="AlphaFoldDB" id="A0A1G8UBD6"/>
<dbReference type="Proteomes" id="UP000199050">
    <property type="component" value="Unassembled WGS sequence"/>
</dbReference>
<protein>
    <submittedName>
        <fullName evidence="2">Uncharacterized protein</fullName>
    </submittedName>
</protein>
<organism evidence="2 3">
    <name type="scientific">Paenibacillus typhae</name>
    <dbReference type="NCBI Taxonomy" id="1174501"/>
    <lineage>
        <taxon>Bacteria</taxon>
        <taxon>Bacillati</taxon>
        <taxon>Bacillota</taxon>
        <taxon>Bacilli</taxon>
        <taxon>Bacillales</taxon>
        <taxon>Paenibacillaceae</taxon>
        <taxon>Paenibacillus</taxon>
    </lineage>
</organism>
<name>A0A1G8UBD6_9BACL</name>
<dbReference type="EMBL" id="FNDX01000018">
    <property type="protein sequence ID" value="SDJ51028.1"/>
    <property type="molecule type" value="Genomic_DNA"/>
</dbReference>
<feature type="region of interest" description="Disordered" evidence="1">
    <location>
        <begin position="1"/>
        <end position="20"/>
    </location>
</feature>
<evidence type="ECO:0000313" key="2">
    <source>
        <dbReference type="EMBL" id="SDJ51028.1"/>
    </source>
</evidence>
<reference evidence="3" key="1">
    <citation type="submission" date="2016-10" db="EMBL/GenBank/DDBJ databases">
        <authorList>
            <person name="Varghese N."/>
            <person name="Submissions S."/>
        </authorList>
    </citation>
    <scope>NUCLEOTIDE SEQUENCE [LARGE SCALE GENOMIC DNA]</scope>
    <source>
        <strain evidence="3">CGMCC 1.11012</strain>
    </source>
</reference>
<evidence type="ECO:0000256" key="1">
    <source>
        <dbReference type="SAM" id="MobiDB-lite"/>
    </source>
</evidence>